<dbReference type="RefSeq" id="XP_035322162.1">
    <property type="nucleotide sequence ID" value="XM_035468181.1"/>
</dbReference>
<dbReference type="Gene3D" id="3.40.50.300">
    <property type="entry name" value="P-loop containing nucleotide triphosphate hydrolases"/>
    <property type="match status" value="2"/>
</dbReference>
<dbReference type="PANTHER" id="PTHR43394">
    <property type="entry name" value="ATP-DEPENDENT PERMEASE MDL1, MITOCHONDRIAL"/>
    <property type="match status" value="1"/>
</dbReference>
<feature type="region of interest" description="Disordered" evidence="8">
    <location>
        <begin position="658"/>
        <end position="704"/>
    </location>
</feature>
<dbReference type="FunFam" id="3.40.50.300:FF:000913">
    <property type="entry name" value="ABC multidrug transporter SitT"/>
    <property type="match status" value="1"/>
</dbReference>
<feature type="domain" description="ABC transporter" evidence="10">
    <location>
        <begin position="364"/>
        <end position="652"/>
    </location>
</feature>
<evidence type="ECO:0000259" key="11">
    <source>
        <dbReference type="PROSITE" id="PS50929"/>
    </source>
</evidence>
<sequence>MADIPVDGRTPASKDRTVAMEAGSAIGDGEEGEKKNARPERTADFQDYLRVFSYANAWDFAAYGAGVAASIGSGVTVPLMNVVFVRFSLYIFILFLARWLLGTINKFAFRMIGIRISSAIRLHYLQRLFGQSIHVLDSMPPGYAVSTITTTSNTLQLGISEKLGTFIEYTSLIIAGFIVAFARSWELTLVTFSGTVFMLLVVSLLLPVIIKGHSRVTEADGRAGAIASEALASIRMIMACGAEARTSKRYSAFVAESKKHSLFTSPFMATQFSLVFFGAFASFGLAFWYGTRAYTRGRLDNVGDIVVVLISIMMIVFSLERVSTPLLAVSKATVAACEFFTVIDAPQPNQGHLREPEVSATDDIVLSNVTFAYPSRPHLKILDNLDLHIEAGKITAIVGSSGSGKSTVVGLIERWYTLRNQYTIAKTTEKGKTKSDKKDDFDDEVEPVNLHEDEDNGPAVELSGSIQISGRNLDAIDLKWWRSKIGLVQQEPFLFNESIYSNVSKGLVGSEWENEPEERKRELVKEACIEAFADEFIDRLSDKYDTMVGDGGAKLSGGQRQRIAIARSIVRKPQILILDEATSAIDVRGERVVQAALDRAAKGRTTITIAHRLSTIKKADRIVVMKKGKLAESGDHESLVAAQGIYYGLVQAQNLSMGDEAEADEKTAPETTDDDSSLTREKTHNALSEAADEQQEDKTSPDKNRSLFRSFGRFFYESRDIWLLSGLAILASAGAGAANPLQAWLLAQSINAFQHRAAPNKLMDEGEFWALMWTMLAIGVGVAYFFTFLTSLRLSGITRAKYQQEYFDSILFQKAAYFDDEDHSHGTVTARLAGDPKQLEELMGANMAMVYIAMFNIAGSIAIALSFTWKLALVSICVVLPATMLASFFRFRYELQFEQMNSQVFAESSRFASESIGAMRTVTALTLETSITERFDALCRGHVAHAYRKARWVSILFGFADSTTMACQSLIFYYGSRLLLHGEITLVDFFVCLMAIMNAGQSAGQGLSFGPNAAQVTAAANRILNARESRLSDAMTDRHAIEDASGGMKIELRNVRFRYPARGTPVFDGLSLTIERGQFAALVGASGCGKTSTVSLLERFYDVDGGQILADGRDISELNVHAYRKHLALVAQEATLFQGTLRDNILLGVDPEAVTDDQLHDACRDASIHDFIVSLPEGYSTNIGSRGVSLSGGQKQRIAIARALIRRPNVMLLDEATSSLDSESERLVQSAFERASHGRTMIVVAHRLATVQNADVIFVLGDGKLLEKGNHAELLRKRGIYHQMCQSQALDR</sequence>
<dbReference type="PROSITE" id="PS50929">
    <property type="entry name" value="ABC_TM1F"/>
    <property type="match status" value="2"/>
</dbReference>
<accession>A0A9P4YVC5</accession>
<dbReference type="GO" id="GO:0005524">
    <property type="term" value="F:ATP binding"/>
    <property type="evidence" value="ECO:0007669"/>
    <property type="project" value="UniProtKB-KW"/>
</dbReference>
<dbReference type="InterPro" id="IPR027417">
    <property type="entry name" value="P-loop_NTPase"/>
</dbReference>
<dbReference type="InterPro" id="IPR017871">
    <property type="entry name" value="ABC_transporter-like_CS"/>
</dbReference>
<feature type="transmembrane region" description="Helical" evidence="9">
    <location>
        <begin position="189"/>
        <end position="210"/>
    </location>
</feature>
<keyword evidence="13" id="KW-1185">Reference proteome</keyword>
<feature type="domain" description="ABC transmembrane type-1" evidence="11">
    <location>
        <begin position="727"/>
        <end position="1015"/>
    </location>
</feature>
<feature type="transmembrane region" description="Helical" evidence="9">
    <location>
        <begin position="83"/>
        <end position="101"/>
    </location>
</feature>
<evidence type="ECO:0000256" key="4">
    <source>
        <dbReference type="ARBA" id="ARBA00022741"/>
    </source>
</evidence>
<evidence type="ECO:0000256" key="8">
    <source>
        <dbReference type="SAM" id="MobiDB-lite"/>
    </source>
</evidence>
<dbReference type="CDD" id="cd03249">
    <property type="entry name" value="ABC_MTABC3_MDL1_MDL2"/>
    <property type="match status" value="1"/>
</dbReference>
<feature type="compositionally biased region" description="Acidic residues" evidence="8">
    <location>
        <begin position="441"/>
        <end position="456"/>
    </location>
</feature>
<feature type="transmembrane region" description="Helical" evidence="9">
    <location>
        <begin position="847"/>
        <end position="865"/>
    </location>
</feature>
<dbReference type="SUPFAM" id="SSF90123">
    <property type="entry name" value="ABC transporter transmembrane region"/>
    <property type="match status" value="2"/>
</dbReference>
<dbReference type="Pfam" id="PF00005">
    <property type="entry name" value="ABC_tran"/>
    <property type="match status" value="3"/>
</dbReference>
<evidence type="ECO:0000256" key="1">
    <source>
        <dbReference type="ARBA" id="ARBA00004141"/>
    </source>
</evidence>
<dbReference type="Gene3D" id="1.20.1560.10">
    <property type="entry name" value="ABC transporter type 1, transmembrane domain"/>
    <property type="match status" value="1"/>
</dbReference>
<keyword evidence="3 9" id="KW-0812">Transmembrane</keyword>
<organism evidence="12 13">
    <name type="scientific">Geosmithia morbida</name>
    <dbReference type="NCBI Taxonomy" id="1094350"/>
    <lineage>
        <taxon>Eukaryota</taxon>
        <taxon>Fungi</taxon>
        <taxon>Dikarya</taxon>
        <taxon>Ascomycota</taxon>
        <taxon>Pezizomycotina</taxon>
        <taxon>Sordariomycetes</taxon>
        <taxon>Hypocreomycetidae</taxon>
        <taxon>Hypocreales</taxon>
        <taxon>Bionectriaceae</taxon>
        <taxon>Geosmithia</taxon>
    </lineage>
</organism>
<keyword evidence="4" id="KW-0547">Nucleotide-binding</keyword>
<evidence type="ECO:0000256" key="2">
    <source>
        <dbReference type="ARBA" id="ARBA00007577"/>
    </source>
</evidence>
<dbReference type="GO" id="GO:0015421">
    <property type="term" value="F:ABC-type oligopeptide transporter activity"/>
    <property type="evidence" value="ECO:0007669"/>
    <property type="project" value="TreeGrafter"/>
</dbReference>
<dbReference type="SMART" id="SM00382">
    <property type="entry name" value="AAA"/>
    <property type="match status" value="2"/>
</dbReference>
<dbReference type="GO" id="GO:0090374">
    <property type="term" value="P:oligopeptide export from mitochondrion"/>
    <property type="evidence" value="ECO:0007669"/>
    <property type="project" value="TreeGrafter"/>
</dbReference>
<feature type="region of interest" description="Disordered" evidence="8">
    <location>
        <begin position="429"/>
        <end position="459"/>
    </location>
</feature>
<dbReference type="InterPro" id="IPR003593">
    <property type="entry name" value="AAA+_ATPase"/>
</dbReference>
<dbReference type="CDD" id="cd18577">
    <property type="entry name" value="ABC_6TM_Pgp_ABCB1_D1_like"/>
    <property type="match status" value="1"/>
</dbReference>
<evidence type="ECO:0000256" key="9">
    <source>
        <dbReference type="SAM" id="Phobius"/>
    </source>
</evidence>
<comment type="subcellular location">
    <subcellularLocation>
        <location evidence="1">Membrane</location>
        <topology evidence="1">Multi-pass membrane protein</topology>
    </subcellularLocation>
</comment>
<dbReference type="InterPro" id="IPR003439">
    <property type="entry name" value="ABC_transporter-like_ATP-bd"/>
</dbReference>
<evidence type="ECO:0000256" key="3">
    <source>
        <dbReference type="ARBA" id="ARBA00022692"/>
    </source>
</evidence>
<evidence type="ECO:0000256" key="5">
    <source>
        <dbReference type="ARBA" id="ARBA00022840"/>
    </source>
</evidence>
<gene>
    <name evidence="12" type="ORF">GMORB2_6211</name>
</gene>
<feature type="domain" description="ABC transmembrane type-1" evidence="11">
    <location>
        <begin position="87"/>
        <end position="331"/>
    </location>
</feature>
<dbReference type="OrthoDB" id="6500128at2759"/>
<dbReference type="InterPro" id="IPR036640">
    <property type="entry name" value="ABC1_TM_sf"/>
</dbReference>
<dbReference type="EMBL" id="JAANYQ010000006">
    <property type="protein sequence ID" value="KAF4123510.1"/>
    <property type="molecule type" value="Genomic_DNA"/>
</dbReference>
<feature type="transmembrane region" description="Helical" evidence="9">
    <location>
        <begin position="267"/>
        <end position="289"/>
    </location>
</feature>
<dbReference type="SUPFAM" id="SSF52540">
    <property type="entry name" value="P-loop containing nucleoside triphosphate hydrolases"/>
    <property type="match status" value="3"/>
</dbReference>
<dbReference type="GeneID" id="55972436"/>
<feature type="domain" description="ABC transporter" evidence="10">
    <location>
        <begin position="1050"/>
        <end position="1287"/>
    </location>
</feature>
<feature type="compositionally biased region" description="Basic and acidic residues" evidence="8">
    <location>
        <begin position="429"/>
        <end position="440"/>
    </location>
</feature>
<evidence type="ECO:0000256" key="7">
    <source>
        <dbReference type="ARBA" id="ARBA00023136"/>
    </source>
</evidence>
<evidence type="ECO:0000313" key="12">
    <source>
        <dbReference type="EMBL" id="KAF4123510.1"/>
    </source>
</evidence>
<dbReference type="InterPro" id="IPR039421">
    <property type="entry name" value="Type_1_exporter"/>
</dbReference>
<dbReference type="Proteomes" id="UP000749293">
    <property type="component" value="Unassembled WGS sequence"/>
</dbReference>
<proteinExistence type="inferred from homology"/>
<dbReference type="GO" id="GO:0005743">
    <property type="term" value="C:mitochondrial inner membrane"/>
    <property type="evidence" value="ECO:0007669"/>
    <property type="project" value="TreeGrafter"/>
</dbReference>
<protein>
    <submittedName>
        <fullName evidence="12">ABC-type multidrug transport system, ATPase and permease component</fullName>
    </submittedName>
</protein>
<dbReference type="PROSITE" id="PS00211">
    <property type="entry name" value="ABC_TRANSPORTER_1"/>
    <property type="match status" value="2"/>
</dbReference>
<name>A0A9P4YVC5_9HYPO</name>
<evidence type="ECO:0000313" key="13">
    <source>
        <dbReference type="Proteomes" id="UP000749293"/>
    </source>
</evidence>
<comment type="caution">
    <text evidence="12">The sequence shown here is derived from an EMBL/GenBank/DDBJ whole genome shotgun (WGS) entry which is preliminary data.</text>
</comment>
<feature type="transmembrane region" description="Helical" evidence="9">
    <location>
        <begin position="952"/>
        <end position="974"/>
    </location>
</feature>
<evidence type="ECO:0000259" key="10">
    <source>
        <dbReference type="PROSITE" id="PS50893"/>
    </source>
</evidence>
<keyword evidence="7 9" id="KW-0472">Membrane</keyword>
<dbReference type="CDD" id="cd18578">
    <property type="entry name" value="ABC_6TM_Pgp_ABCB1_D2_like"/>
    <property type="match status" value="1"/>
</dbReference>
<feature type="transmembrane region" description="Helical" evidence="9">
    <location>
        <begin position="301"/>
        <end position="319"/>
    </location>
</feature>
<dbReference type="PANTHER" id="PTHR43394:SF18">
    <property type="entry name" value="ABC TRANSPORTER B FAMILY MEMBER 11-LIKE"/>
    <property type="match status" value="1"/>
</dbReference>
<feature type="transmembrane region" description="Helical" evidence="9">
    <location>
        <begin position="871"/>
        <end position="891"/>
    </location>
</feature>
<evidence type="ECO:0000256" key="6">
    <source>
        <dbReference type="ARBA" id="ARBA00022989"/>
    </source>
</evidence>
<dbReference type="PROSITE" id="PS50893">
    <property type="entry name" value="ABC_TRANSPORTER_2"/>
    <property type="match status" value="2"/>
</dbReference>
<keyword evidence="5" id="KW-0067">ATP-binding</keyword>
<dbReference type="Pfam" id="PF00664">
    <property type="entry name" value="ABC_membrane"/>
    <property type="match status" value="2"/>
</dbReference>
<feature type="transmembrane region" description="Helical" evidence="9">
    <location>
        <begin position="768"/>
        <end position="789"/>
    </location>
</feature>
<dbReference type="GO" id="GO:0016887">
    <property type="term" value="F:ATP hydrolysis activity"/>
    <property type="evidence" value="ECO:0007669"/>
    <property type="project" value="InterPro"/>
</dbReference>
<feature type="region of interest" description="Disordered" evidence="8">
    <location>
        <begin position="1"/>
        <end position="39"/>
    </location>
</feature>
<keyword evidence="6 9" id="KW-1133">Transmembrane helix</keyword>
<dbReference type="InterPro" id="IPR011527">
    <property type="entry name" value="ABC1_TM_dom"/>
</dbReference>
<reference evidence="12" key="1">
    <citation type="submission" date="2020-03" db="EMBL/GenBank/DDBJ databases">
        <title>Site-based positive gene gene selection in Geosmithia morbida across the United States reveals a broad range of putative effectors and factors for local host and environmental adapation.</title>
        <authorList>
            <person name="Onufrak A."/>
            <person name="Murdoch R.W."/>
            <person name="Gazis R."/>
            <person name="Huff M."/>
            <person name="Staton M."/>
            <person name="Klingeman W."/>
            <person name="Hadziabdic D."/>
        </authorList>
    </citation>
    <scope>NUCLEOTIDE SEQUENCE</scope>
    <source>
        <strain evidence="12">1262</strain>
    </source>
</reference>
<comment type="similarity">
    <text evidence="2">Belongs to the ABC transporter superfamily. ABCB family. Multidrug resistance exporter (TC 3.A.1.201) subfamily.</text>
</comment>